<dbReference type="SMART" id="SM00387">
    <property type="entry name" value="HATPase_c"/>
    <property type="match status" value="1"/>
</dbReference>
<dbReference type="PROSITE" id="PS50110">
    <property type="entry name" value="RESPONSE_REGULATORY"/>
    <property type="match status" value="1"/>
</dbReference>
<dbReference type="Pfam" id="PF00512">
    <property type="entry name" value="HisKA"/>
    <property type="match status" value="1"/>
</dbReference>
<dbReference type="InterPro" id="IPR005467">
    <property type="entry name" value="His_kinase_dom"/>
</dbReference>
<evidence type="ECO:0000256" key="4">
    <source>
        <dbReference type="ARBA" id="ARBA00022553"/>
    </source>
</evidence>
<dbReference type="FunFam" id="3.30.565.10:FF:000006">
    <property type="entry name" value="Sensor histidine kinase WalK"/>
    <property type="match status" value="1"/>
</dbReference>
<dbReference type="PANTHER" id="PTHR43547:SF2">
    <property type="entry name" value="HYBRID SIGNAL TRANSDUCTION HISTIDINE KINASE C"/>
    <property type="match status" value="1"/>
</dbReference>
<comment type="catalytic activity">
    <reaction evidence="1">
        <text>ATP + protein L-histidine = ADP + protein N-phospho-L-histidine.</text>
        <dbReference type="EC" id="2.7.13.3"/>
    </reaction>
</comment>
<dbReference type="SUPFAM" id="SSF47384">
    <property type="entry name" value="Homodimeric domain of signal transducing histidine kinase"/>
    <property type="match status" value="1"/>
</dbReference>
<dbReference type="CDD" id="cd00082">
    <property type="entry name" value="HisKA"/>
    <property type="match status" value="1"/>
</dbReference>
<keyword evidence="4 7" id="KW-0597">Phosphoprotein</keyword>
<dbReference type="Proteomes" id="UP000543030">
    <property type="component" value="Unassembled WGS sequence"/>
</dbReference>
<dbReference type="SUPFAM" id="SSF55874">
    <property type="entry name" value="ATPase domain of HSP90 chaperone/DNA topoisomerase II/histidine kinase"/>
    <property type="match status" value="1"/>
</dbReference>
<feature type="modified residue" description="4-aspartylphosphate" evidence="7">
    <location>
        <position position="56"/>
    </location>
</feature>
<comment type="subcellular location">
    <subcellularLocation>
        <location evidence="2">Cell inner membrane</location>
        <topology evidence="2">Multi-pass membrane protein</topology>
    </subcellularLocation>
</comment>
<feature type="domain" description="Histidine kinase" evidence="8">
    <location>
        <begin position="173"/>
        <end position="393"/>
    </location>
</feature>
<dbReference type="PANTHER" id="PTHR43547">
    <property type="entry name" value="TWO-COMPONENT HISTIDINE KINASE"/>
    <property type="match status" value="1"/>
</dbReference>
<dbReference type="SMART" id="SM00448">
    <property type="entry name" value="REC"/>
    <property type="match status" value="1"/>
</dbReference>
<evidence type="ECO:0000256" key="7">
    <source>
        <dbReference type="PROSITE-ProRule" id="PRU00169"/>
    </source>
</evidence>
<dbReference type="Gene3D" id="1.10.287.130">
    <property type="match status" value="1"/>
</dbReference>
<dbReference type="SUPFAM" id="SSF52172">
    <property type="entry name" value="CheY-like"/>
    <property type="match status" value="1"/>
</dbReference>
<evidence type="ECO:0000256" key="1">
    <source>
        <dbReference type="ARBA" id="ARBA00000085"/>
    </source>
</evidence>
<dbReference type="InterPro" id="IPR036890">
    <property type="entry name" value="HATPase_C_sf"/>
</dbReference>
<sequence length="413" mass="46053">MQPAKAKILVVDDLAENLLALEALIRSNELEIHTAQSGLQALELILLHDFALALIDVQMPGMNGFELAEFMRGTEKSKHVPIVFVTAGNKEHFVFKGYESGAVDFLHKPLDAHAVRSKINIFVELHQQRLAMRCQLQELQASRAAQEKLLLQLQKTQGELQQAIRVRDDFMAIASHELKTPLATLKLQNQLRQRHLDRDNLDAFTPDKLRKMTDTDSRLVETIIRLIDDMLDVSRIRVGKLTYATTEFDLSELTHEIVERFADQLTQSNHGYTLDIADCVVGLWDRYRLDQVITNLITNAIRYGSGKPVTIKLTQKDNQVQLSVRDQGMGIAPEDKTRIFQVFERASSTSGSGGLGLGLFIVAQIVEAHNGRIRLDSVPGEGSTFTVELPLTEGVAGANPVVLTPAQHTPATR</sequence>
<evidence type="ECO:0000259" key="8">
    <source>
        <dbReference type="PROSITE" id="PS50109"/>
    </source>
</evidence>
<dbReference type="InterPro" id="IPR011006">
    <property type="entry name" value="CheY-like_superfamily"/>
</dbReference>
<dbReference type="InterPro" id="IPR004358">
    <property type="entry name" value="Sig_transdc_His_kin-like_C"/>
</dbReference>
<dbReference type="EC" id="2.7.13.3" evidence="3"/>
<evidence type="ECO:0000256" key="3">
    <source>
        <dbReference type="ARBA" id="ARBA00012438"/>
    </source>
</evidence>
<evidence type="ECO:0000259" key="9">
    <source>
        <dbReference type="PROSITE" id="PS50110"/>
    </source>
</evidence>
<dbReference type="Pfam" id="PF02518">
    <property type="entry name" value="HATPase_c"/>
    <property type="match status" value="1"/>
</dbReference>
<evidence type="ECO:0000313" key="10">
    <source>
        <dbReference type="EMBL" id="MBB5189361.1"/>
    </source>
</evidence>
<organism evidence="10 11">
    <name type="scientific">Silvimonas terrae</name>
    <dbReference type="NCBI Taxonomy" id="300266"/>
    <lineage>
        <taxon>Bacteria</taxon>
        <taxon>Pseudomonadati</taxon>
        <taxon>Pseudomonadota</taxon>
        <taxon>Betaproteobacteria</taxon>
        <taxon>Neisseriales</taxon>
        <taxon>Chitinibacteraceae</taxon>
        <taxon>Silvimonas</taxon>
    </lineage>
</organism>
<keyword evidence="11" id="KW-1185">Reference proteome</keyword>
<dbReference type="RefSeq" id="WP_221302923.1">
    <property type="nucleotide sequence ID" value="NZ_JACHHN010000001.1"/>
</dbReference>
<dbReference type="PRINTS" id="PR00344">
    <property type="entry name" value="BCTRLSENSOR"/>
</dbReference>
<accession>A0A840RAN0</accession>
<feature type="domain" description="Response regulatory" evidence="9">
    <location>
        <begin position="7"/>
        <end position="123"/>
    </location>
</feature>
<dbReference type="Gene3D" id="3.40.50.2300">
    <property type="match status" value="1"/>
</dbReference>
<dbReference type="GO" id="GO:0005886">
    <property type="term" value="C:plasma membrane"/>
    <property type="evidence" value="ECO:0007669"/>
    <property type="project" value="UniProtKB-SubCell"/>
</dbReference>
<dbReference type="PROSITE" id="PS50109">
    <property type="entry name" value="HIS_KIN"/>
    <property type="match status" value="1"/>
</dbReference>
<dbReference type="Gene3D" id="3.30.565.10">
    <property type="entry name" value="Histidine kinase-like ATPase, C-terminal domain"/>
    <property type="match status" value="1"/>
</dbReference>
<evidence type="ECO:0000256" key="2">
    <source>
        <dbReference type="ARBA" id="ARBA00004429"/>
    </source>
</evidence>
<evidence type="ECO:0000256" key="5">
    <source>
        <dbReference type="ARBA" id="ARBA00022679"/>
    </source>
</evidence>
<dbReference type="InterPro" id="IPR001789">
    <property type="entry name" value="Sig_transdc_resp-reg_receiver"/>
</dbReference>
<proteinExistence type="predicted"/>
<dbReference type="InterPro" id="IPR003594">
    <property type="entry name" value="HATPase_dom"/>
</dbReference>
<dbReference type="Pfam" id="PF00072">
    <property type="entry name" value="Response_reg"/>
    <property type="match status" value="1"/>
</dbReference>
<comment type="caution">
    <text evidence="10">The sequence shown here is derived from an EMBL/GenBank/DDBJ whole genome shotgun (WGS) entry which is preliminary data.</text>
</comment>
<dbReference type="AlphaFoldDB" id="A0A840RAN0"/>
<evidence type="ECO:0000313" key="11">
    <source>
        <dbReference type="Proteomes" id="UP000543030"/>
    </source>
</evidence>
<keyword evidence="5" id="KW-0808">Transferase</keyword>
<dbReference type="InterPro" id="IPR036097">
    <property type="entry name" value="HisK_dim/P_sf"/>
</dbReference>
<reference evidence="10 11" key="1">
    <citation type="submission" date="2020-08" db="EMBL/GenBank/DDBJ databases">
        <title>Genomic Encyclopedia of Type Strains, Phase IV (KMG-IV): sequencing the most valuable type-strain genomes for metagenomic binning, comparative biology and taxonomic classification.</title>
        <authorList>
            <person name="Goeker M."/>
        </authorList>
    </citation>
    <scope>NUCLEOTIDE SEQUENCE [LARGE SCALE GENOMIC DNA]</scope>
    <source>
        <strain evidence="10 11">DSM 18233</strain>
    </source>
</reference>
<dbReference type="GO" id="GO:0000155">
    <property type="term" value="F:phosphorelay sensor kinase activity"/>
    <property type="evidence" value="ECO:0007669"/>
    <property type="project" value="InterPro"/>
</dbReference>
<dbReference type="SMART" id="SM00388">
    <property type="entry name" value="HisKA"/>
    <property type="match status" value="1"/>
</dbReference>
<gene>
    <name evidence="10" type="ORF">HNQ50_000071</name>
</gene>
<evidence type="ECO:0000256" key="6">
    <source>
        <dbReference type="ARBA" id="ARBA00022777"/>
    </source>
</evidence>
<protein>
    <recommendedName>
        <fullName evidence="3">histidine kinase</fullName>
        <ecNumber evidence="3">2.7.13.3</ecNumber>
    </recommendedName>
</protein>
<dbReference type="InterPro" id="IPR003661">
    <property type="entry name" value="HisK_dim/P_dom"/>
</dbReference>
<keyword evidence="6 10" id="KW-0418">Kinase</keyword>
<dbReference type="EMBL" id="JACHHN010000001">
    <property type="protein sequence ID" value="MBB5189361.1"/>
    <property type="molecule type" value="Genomic_DNA"/>
</dbReference>
<name>A0A840RAN0_9NEIS</name>
<dbReference type="CDD" id="cd00075">
    <property type="entry name" value="HATPase"/>
    <property type="match status" value="1"/>
</dbReference>